<gene>
    <name evidence="1" type="ORF">S06H3_05584</name>
</gene>
<dbReference type="AlphaFoldDB" id="X1J581"/>
<organism evidence="1">
    <name type="scientific">marine sediment metagenome</name>
    <dbReference type="NCBI Taxonomy" id="412755"/>
    <lineage>
        <taxon>unclassified sequences</taxon>
        <taxon>metagenomes</taxon>
        <taxon>ecological metagenomes</taxon>
    </lineage>
</organism>
<accession>X1J581</accession>
<sequence length="88" mass="9922">MTEPIDKTLAKWGKETEELKLPTSFTICGCRGRVVTTEDGKRHFELECKDKKAREEVAAIFEEEVTLRVNPKVVLVEPPVAEPVAEPK</sequence>
<protein>
    <submittedName>
        <fullName evidence="1">Uncharacterized protein</fullName>
    </submittedName>
</protein>
<name>X1J581_9ZZZZ</name>
<proteinExistence type="predicted"/>
<dbReference type="EMBL" id="BARV01002085">
    <property type="protein sequence ID" value="GAH89891.1"/>
    <property type="molecule type" value="Genomic_DNA"/>
</dbReference>
<reference evidence="1" key="1">
    <citation type="journal article" date="2014" name="Front. Microbiol.">
        <title>High frequency of phylogenetically diverse reductive dehalogenase-homologous genes in deep subseafloor sedimentary metagenomes.</title>
        <authorList>
            <person name="Kawai M."/>
            <person name="Futagami T."/>
            <person name="Toyoda A."/>
            <person name="Takaki Y."/>
            <person name="Nishi S."/>
            <person name="Hori S."/>
            <person name="Arai W."/>
            <person name="Tsubouchi T."/>
            <person name="Morono Y."/>
            <person name="Uchiyama I."/>
            <person name="Ito T."/>
            <person name="Fujiyama A."/>
            <person name="Inagaki F."/>
            <person name="Takami H."/>
        </authorList>
    </citation>
    <scope>NUCLEOTIDE SEQUENCE</scope>
    <source>
        <strain evidence="1">Expedition CK06-06</strain>
    </source>
</reference>
<comment type="caution">
    <text evidence="1">The sequence shown here is derived from an EMBL/GenBank/DDBJ whole genome shotgun (WGS) entry which is preliminary data.</text>
</comment>
<evidence type="ECO:0000313" key="1">
    <source>
        <dbReference type="EMBL" id="GAH89891.1"/>
    </source>
</evidence>